<dbReference type="GO" id="GO:0005524">
    <property type="term" value="F:ATP binding"/>
    <property type="evidence" value="ECO:0007669"/>
    <property type="project" value="UniProtKB-UniRule"/>
</dbReference>
<dbReference type="EMBL" id="SMAF01000004">
    <property type="protein sequence ID" value="TCT00052.1"/>
    <property type="molecule type" value="Genomic_DNA"/>
</dbReference>
<dbReference type="PROSITE" id="PS50011">
    <property type="entry name" value="PROTEIN_KINASE_DOM"/>
    <property type="match status" value="1"/>
</dbReference>
<dbReference type="InterPro" id="IPR008271">
    <property type="entry name" value="Ser/Thr_kinase_AS"/>
</dbReference>
<dbReference type="InterPro" id="IPR011009">
    <property type="entry name" value="Kinase-like_dom_sf"/>
</dbReference>
<evidence type="ECO:0000256" key="1">
    <source>
        <dbReference type="ARBA" id="ARBA00022679"/>
    </source>
</evidence>
<evidence type="ECO:0000256" key="4">
    <source>
        <dbReference type="ARBA" id="ARBA00022840"/>
    </source>
</evidence>
<dbReference type="PROSITE" id="PS00108">
    <property type="entry name" value="PROTEIN_KINASE_ST"/>
    <property type="match status" value="1"/>
</dbReference>
<keyword evidence="2 5" id="KW-0547">Nucleotide-binding</keyword>
<dbReference type="Gene3D" id="3.30.200.20">
    <property type="entry name" value="Phosphorylase Kinase, domain 1"/>
    <property type="match status" value="1"/>
</dbReference>
<keyword evidence="6" id="KW-1133">Transmembrane helix</keyword>
<evidence type="ECO:0000256" key="5">
    <source>
        <dbReference type="PROSITE-ProRule" id="PRU10141"/>
    </source>
</evidence>
<dbReference type="SUPFAM" id="SSF56112">
    <property type="entry name" value="Protein kinase-like (PK-like)"/>
    <property type="match status" value="1"/>
</dbReference>
<dbReference type="PROSITE" id="PS00107">
    <property type="entry name" value="PROTEIN_KINASE_ATP"/>
    <property type="match status" value="1"/>
</dbReference>
<feature type="transmembrane region" description="Helical" evidence="6">
    <location>
        <begin position="337"/>
        <end position="360"/>
    </location>
</feature>
<dbReference type="Pfam" id="PF13424">
    <property type="entry name" value="TPR_12"/>
    <property type="match status" value="3"/>
</dbReference>
<dbReference type="InterPro" id="IPR011990">
    <property type="entry name" value="TPR-like_helical_dom_sf"/>
</dbReference>
<keyword evidence="4 5" id="KW-0067">ATP-binding</keyword>
<feature type="binding site" evidence="5">
    <location>
        <position position="68"/>
    </location>
    <ligand>
        <name>ATP</name>
        <dbReference type="ChEBI" id="CHEBI:30616"/>
    </ligand>
</feature>
<keyword evidence="8" id="KW-0723">Serine/threonine-protein kinase</keyword>
<dbReference type="Proteomes" id="UP000294599">
    <property type="component" value="Unassembled WGS sequence"/>
</dbReference>
<accession>A0A4R3LII6</accession>
<dbReference type="PANTHER" id="PTHR43289:SF6">
    <property type="entry name" value="SERINE_THREONINE-PROTEIN KINASE NEKL-3"/>
    <property type="match status" value="1"/>
</dbReference>
<evidence type="ECO:0000256" key="3">
    <source>
        <dbReference type="ARBA" id="ARBA00022777"/>
    </source>
</evidence>
<protein>
    <submittedName>
        <fullName evidence="8">Non-specific serine/threonine protein kinase/serine/threonine-protein kinase</fullName>
    </submittedName>
</protein>
<dbReference type="RefSeq" id="WP_164484207.1">
    <property type="nucleotide sequence ID" value="NZ_JBHLWF010000088.1"/>
</dbReference>
<evidence type="ECO:0000256" key="2">
    <source>
        <dbReference type="ARBA" id="ARBA00022741"/>
    </source>
</evidence>
<dbReference type="InterPro" id="IPR000719">
    <property type="entry name" value="Prot_kinase_dom"/>
</dbReference>
<dbReference type="Pfam" id="PF00069">
    <property type="entry name" value="Pkinase"/>
    <property type="match status" value="1"/>
</dbReference>
<evidence type="ECO:0000313" key="8">
    <source>
        <dbReference type="EMBL" id="TCT00052.1"/>
    </source>
</evidence>
<keyword evidence="9" id="KW-1185">Reference proteome</keyword>
<dbReference type="InterPro" id="IPR017441">
    <property type="entry name" value="Protein_kinase_ATP_BS"/>
</dbReference>
<keyword evidence="1" id="KW-0808">Transferase</keyword>
<gene>
    <name evidence="8" type="ORF">EDC25_10439</name>
</gene>
<reference evidence="8 9" key="1">
    <citation type="submission" date="2019-03" db="EMBL/GenBank/DDBJ databases">
        <title>Genomic Encyclopedia of Type Strains, Phase IV (KMG-IV): sequencing the most valuable type-strain genomes for metagenomic binning, comparative biology and taxonomic classification.</title>
        <authorList>
            <person name="Goeker M."/>
        </authorList>
    </citation>
    <scope>NUCLEOTIDE SEQUENCE [LARGE SCALE GENOMIC DNA]</scope>
    <source>
        <strain evidence="8 9">DSM 21944</strain>
    </source>
</reference>
<dbReference type="SUPFAM" id="SSF48452">
    <property type="entry name" value="TPR-like"/>
    <property type="match status" value="3"/>
</dbReference>
<evidence type="ECO:0000313" key="9">
    <source>
        <dbReference type="Proteomes" id="UP000294599"/>
    </source>
</evidence>
<evidence type="ECO:0000256" key="6">
    <source>
        <dbReference type="SAM" id="Phobius"/>
    </source>
</evidence>
<organism evidence="8 9">
    <name type="scientific">Pseudofulvimonas gallinarii</name>
    <dbReference type="NCBI Taxonomy" id="634155"/>
    <lineage>
        <taxon>Bacteria</taxon>
        <taxon>Pseudomonadati</taxon>
        <taxon>Pseudomonadota</taxon>
        <taxon>Gammaproteobacteria</taxon>
        <taxon>Lysobacterales</taxon>
        <taxon>Rhodanobacteraceae</taxon>
        <taxon>Pseudofulvimonas</taxon>
    </lineage>
</organism>
<dbReference type="AlphaFoldDB" id="A0A4R3LII6"/>
<keyword evidence="3 8" id="KW-0418">Kinase</keyword>
<feature type="domain" description="Protein kinase" evidence="7">
    <location>
        <begin position="38"/>
        <end position="311"/>
    </location>
</feature>
<dbReference type="CDD" id="cd14014">
    <property type="entry name" value="STKc_PknB_like"/>
    <property type="match status" value="1"/>
</dbReference>
<dbReference type="Gene3D" id="1.10.510.10">
    <property type="entry name" value="Transferase(Phosphotransferase) domain 1"/>
    <property type="match status" value="1"/>
</dbReference>
<name>A0A4R3LII6_9GAMM</name>
<keyword evidence="6" id="KW-0472">Membrane</keyword>
<comment type="caution">
    <text evidence="8">The sequence shown here is derived from an EMBL/GenBank/DDBJ whole genome shotgun (WGS) entry which is preliminary data.</text>
</comment>
<sequence length="779" mass="85373">MAMMTGSDDERTVLLASGVVEGGDAGDGASAGSLIGAYRLERLIGEGGMGQVWLAEQREPIQRKVALKLIRSQLAGSLAEAYFEIERQALARMDHPAIAKVLDAGRTSEGFPWFAMEYVDGQPLDEWCSHHAPTQRARIELIIALAFGVQHAHQRGIIHRDLKPSNVLVSLIDGRPQPRLIDFGIATAVDNRQSSNARSSYERVGSGLYMSPEQYAADSSLDTRSDVYSLGMVLLVTLLAGEESDILKGLDPHTRQPHARIDASLRAPGREPALERLPRELRHILARATHPDREARYDSATAFADDLQRYLDGDAVLAVPPSRMYRLRKFVQRRRRLLAATGLVALALVVGLVVAVWGFVEAERQARKSKATSEFFATVLSGIDPELAADLDKTLMRKVLDEAARRAAAGLGDQADALAEIENVIAGSYMALGEYVTALEHSRRAYDLSTVLHGENDPRTLNMTRQLGRLMVDTGDVADGVRFLREAVARAREVGGGNDRTTLMTMQALGWALREDQEREEALAVLRQAGQGLMALLGPDNDDTINARFMEAILLADLDRHEQAIPLLTEQIDRLSALNSPDHAGVLNMRNSLAVFHLQKRRFAEAEVILKDLVPAMERVFGPDNTNTVMAAANLGGALRQQGKVEESGPHYLRALESNLARFGPLHTRTVMAQHNYANYLLDAGRAAEAFELQDTALQAAGGSLGEKHPVYAGAMRGKGMAAMHLGRLQQAEELLLQALALQESMWAPGNSQIIQTREALVKLYEKMGRPEAAARYRD</sequence>
<dbReference type="PANTHER" id="PTHR43289">
    <property type="entry name" value="MITOGEN-ACTIVATED PROTEIN KINASE KINASE KINASE 20-RELATED"/>
    <property type="match status" value="1"/>
</dbReference>
<dbReference type="GO" id="GO:0004674">
    <property type="term" value="F:protein serine/threonine kinase activity"/>
    <property type="evidence" value="ECO:0007669"/>
    <property type="project" value="UniProtKB-KW"/>
</dbReference>
<proteinExistence type="predicted"/>
<dbReference type="Gene3D" id="1.25.40.10">
    <property type="entry name" value="Tetratricopeptide repeat domain"/>
    <property type="match status" value="2"/>
</dbReference>
<dbReference type="SMART" id="SM00220">
    <property type="entry name" value="S_TKc"/>
    <property type="match status" value="1"/>
</dbReference>
<evidence type="ECO:0000259" key="7">
    <source>
        <dbReference type="PROSITE" id="PS50011"/>
    </source>
</evidence>
<keyword evidence="6" id="KW-0812">Transmembrane</keyword>